<reference evidence="2" key="1">
    <citation type="submission" date="2022-08" db="EMBL/GenBank/DDBJ databases">
        <authorList>
            <consortium name="DOE Joint Genome Institute"/>
            <person name="Min B."/>
            <person name="Riley R."/>
            <person name="Sierra-Patev S."/>
            <person name="Naranjo-Ortiz M."/>
            <person name="Looney B."/>
            <person name="Konkel Z."/>
            <person name="Slot J.C."/>
            <person name="Sakamoto Y."/>
            <person name="Steenwyk J.L."/>
            <person name="Rokas A."/>
            <person name="Carro J."/>
            <person name="Camarero S."/>
            <person name="Ferreira P."/>
            <person name="Molpeceres G."/>
            <person name="Ruiz-Duenas F.J."/>
            <person name="Serrano A."/>
            <person name="Henrissat B."/>
            <person name="Drula E."/>
            <person name="Hughes K.W."/>
            <person name="Mata J.L."/>
            <person name="Ishikawa N.K."/>
            <person name="Vargas-Isla R."/>
            <person name="Ushijima S."/>
            <person name="Smith C.A."/>
            <person name="Ahrendt S."/>
            <person name="Andreopoulos W."/>
            <person name="He G."/>
            <person name="Labutti K."/>
            <person name="Lipzen A."/>
            <person name="Ng V."/>
            <person name="Sandor L."/>
            <person name="Barry K."/>
            <person name="Martinez A.T."/>
            <person name="Xiao Y."/>
            <person name="Gibbons J.G."/>
            <person name="Terashima K."/>
            <person name="Hibbett D.S."/>
            <person name="Grigoriev I.V."/>
        </authorList>
    </citation>
    <scope>NUCLEOTIDE SEQUENCE</scope>
    <source>
        <strain evidence="2">TFB9207</strain>
    </source>
</reference>
<keyword evidence="3" id="KW-1185">Reference proteome</keyword>
<dbReference type="EMBL" id="MU805936">
    <property type="protein sequence ID" value="KAJ3845444.1"/>
    <property type="molecule type" value="Genomic_DNA"/>
</dbReference>
<name>A0AA38ULB9_9AGAR</name>
<gene>
    <name evidence="2" type="ORF">F5878DRAFT_599211</name>
</gene>
<evidence type="ECO:0000256" key="1">
    <source>
        <dbReference type="SAM" id="SignalP"/>
    </source>
</evidence>
<proteinExistence type="predicted"/>
<dbReference type="AlphaFoldDB" id="A0AA38ULB9"/>
<keyword evidence="1" id="KW-0732">Signal</keyword>
<comment type="caution">
    <text evidence="2">The sequence shown here is derived from an EMBL/GenBank/DDBJ whole genome shotgun (WGS) entry which is preliminary data.</text>
</comment>
<accession>A0AA38ULB9</accession>
<dbReference type="Proteomes" id="UP001163846">
    <property type="component" value="Unassembled WGS sequence"/>
</dbReference>
<evidence type="ECO:0000313" key="2">
    <source>
        <dbReference type="EMBL" id="KAJ3845444.1"/>
    </source>
</evidence>
<evidence type="ECO:0000313" key="3">
    <source>
        <dbReference type="Proteomes" id="UP001163846"/>
    </source>
</evidence>
<feature type="signal peptide" evidence="1">
    <location>
        <begin position="1"/>
        <end position="20"/>
    </location>
</feature>
<feature type="chain" id="PRO_5041210557" evidence="1">
    <location>
        <begin position="21"/>
        <end position="192"/>
    </location>
</feature>
<sequence length="192" mass="20756">MLAKSLVFLFISSLLSSLAASPLPLLQDHADSSAEVDKFNVTSSISSPEIDKRTPGTVELNLIGCTMDVITWAEINPGRLTAKEGGPLYGSIIPKGGLYLAVDPNDADLVGQAFRCSGGKYTIAKYDFDGTGLRIIDMTTGQRFDVTAHAVIGYFDPARAGIRANHKMKMYVLQNPLAIAHLKLKRIEHYSG</sequence>
<protein>
    <submittedName>
        <fullName evidence="2">Uncharacterized protein</fullName>
    </submittedName>
</protein>
<organism evidence="2 3">
    <name type="scientific">Lentinula raphanica</name>
    <dbReference type="NCBI Taxonomy" id="153919"/>
    <lineage>
        <taxon>Eukaryota</taxon>
        <taxon>Fungi</taxon>
        <taxon>Dikarya</taxon>
        <taxon>Basidiomycota</taxon>
        <taxon>Agaricomycotina</taxon>
        <taxon>Agaricomycetes</taxon>
        <taxon>Agaricomycetidae</taxon>
        <taxon>Agaricales</taxon>
        <taxon>Marasmiineae</taxon>
        <taxon>Omphalotaceae</taxon>
        <taxon>Lentinula</taxon>
    </lineage>
</organism>